<name>A0A059DI98_EUCGR</name>
<dbReference type="PANTHER" id="PTHR21027:SF1">
    <property type="entry name" value="TRNA-SPLICING ENDONUCLEASE SUBUNIT SEN54"/>
    <property type="match status" value="1"/>
</dbReference>
<dbReference type="AlphaFoldDB" id="A0A059DI98"/>
<dbReference type="OrthoDB" id="408683at2759"/>
<dbReference type="Gene3D" id="3.40.1350.150">
    <property type="match status" value="1"/>
</dbReference>
<dbReference type="EMBL" id="KK198753">
    <property type="protein sequence ID" value="KCW90132.1"/>
    <property type="molecule type" value="Genomic_DNA"/>
</dbReference>
<evidence type="ECO:0000259" key="3">
    <source>
        <dbReference type="Pfam" id="PF12928"/>
    </source>
</evidence>
<dbReference type="eggNOG" id="KOG4772">
    <property type="taxonomic scope" value="Eukaryota"/>
</dbReference>
<evidence type="ECO:0000256" key="1">
    <source>
        <dbReference type="ARBA" id="ARBA00005736"/>
    </source>
</evidence>
<dbReference type="Gramene" id="KCW90131">
    <property type="protein sequence ID" value="KCW90131"/>
    <property type="gene ID" value="EUGRSUZ_A02322"/>
</dbReference>
<proteinExistence type="inferred from homology"/>
<dbReference type="Gramene" id="KCW90132">
    <property type="protein sequence ID" value="KCW90132"/>
    <property type="gene ID" value="EUGRSUZ_A02322"/>
</dbReference>
<evidence type="ECO:0000313" key="4">
    <source>
        <dbReference type="EMBL" id="KCW90131.1"/>
    </source>
</evidence>
<dbReference type="PANTHER" id="PTHR21027">
    <property type="entry name" value="TRNA-SPLICING ENDONUCLEASE SUBUNIT SEN54"/>
    <property type="match status" value="1"/>
</dbReference>
<dbReference type="InterPro" id="IPR024336">
    <property type="entry name" value="tRNA_splic_suSen54_N"/>
</dbReference>
<dbReference type="KEGG" id="egr:104444792"/>
<dbReference type="STRING" id="71139.A0A059DI98"/>
<evidence type="ECO:0000256" key="2">
    <source>
        <dbReference type="ARBA" id="ARBA00022694"/>
    </source>
</evidence>
<organism evidence="4">
    <name type="scientific">Eucalyptus grandis</name>
    <name type="common">Flooded gum</name>
    <dbReference type="NCBI Taxonomy" id="71139"/>
    <lineage>
        <taxon>Eukaryota</taxon>
        <taxon>Viridiplantae</taxon>
        <taxon>Streptophyta</taxon>
        <taxon>Embryophyta</taxon>
        <taxon>Tracheophyta</taxon>
        <taxon>Spermatophyta</taxon>
        <taxon>Magnoliopsida</taxon>
        <taxon>eudicotyledons</taxon>
        <taxon>Gunneridae</taxon>
        <taxon>Pentapetalae</taxon>
        <taxon>rosids</taxon>
        <taxon>malvids</taxon>
        <taxon>Myrtales</taxon>
        <taxon>Myrtaceae</taxon>
        <taxon>Myrtoideae</taxon>
        <taxon>Eucalypteae</taxon>
        <taxon>Eucalyptus</taxon>
    </lineage>
</organism>
<comment type="similarity">
    <text evidence="1">Belongs to the SEN54 family.</text>
</comment>
<keyword evidence="2" id="KW-0819">tRNA processing</keyword>
<dbReference type="Pfam" id="PF12928">
    <property type="entry name" value="tRNA_int_end_N2"/>
    <property type="match status" value="1"/>
</dbReference>
<sequence>MECEDWHGLSSDSELLEEDLKDEEEYNYTSNSSSKLQFRKVTSVARWNSGVGMAEVVERKGQLWMTTGIVHSGKLYCSIEETLFLMEIGALLLLSENDESISLETMYQQLAEEKDGCFWELYEVYRHLKSLGYIVGRHGIPWSLKSVKKNTGTVSSEGTSESLEVQSPQDCNSVIERFIKMDLNELKLVFDVYLPNGKFRKSSPGDPSYVLSLIRGQPPSKIEIEAFERQCGGIPLKFCLVEHGRVSFYSFSKVELPVLP</sequence>
<protein>
    <recommendedName>
        <fullName evidence="3">tRNA-splicing endonuclease subunit Sen54 N-terminal domain-containing protein</fullName>
    </recommendedName>
</protein>
<reference evidence="4" key="1">
    <citation type="submission" date="2013-07" db="EMBL/GenBank/DDBJ databases">
        <title>The genome of Eucalyptus grandis.</title>
        <authorList>
            <person name="Schmutz J."/>
            <person name="Hayes R."/>
            <person name="Myburg A."/>
            <person name="Tuskan G."/>
            <person name="Grattapaglia D."/>
            <person name="Rokhsar D.S."/>
        </authorList>
    </citation>
    <scope>NUCLEOTIDE SEQUENCE</scope>
    <source>
        <tissue evidence="4">Leaf extractions</tissue>
    </source>
</reference>
<dbReference type="EMBL" id="KK198753">
    <property type="protein sequence ID" value="KCW90131.1"/>
    <property type="molecule type" value="Genomic_DNA"/>
</dbReference>
<feature type="domain" description="tRNA-splicing endonuclease subunit Sen54 N-terminal" evidence="3">
    <location>
        <begin position="32"/>
        <end position="93"/>
    </location>
</feature>
<dbReference type="GO" id="GO:0000214">
    <property type="term" value="C:tRNA-intron endonuclease complex"/>
    <property type="evidence" value="ECO:0000318"/>
    <property type="project" value="GO_Central"/>
</dbReference>
<accession>A0A059DI98</accession>
<dbReference type="OMA" id="PPRYYAV"/>
<dbReference type="GO" id="GO:0000379">
    <property type="term" value="P:tRNA-type intron splice site recognition and cleavage"/>
    <property type="evidence" value="ECO:0000318"/>
    <property type="project" value="GO_Central"/>
</dbReference>
<dbReference type="InterPro" id="IPR024337">
    <property type="entry name" value="tRNA_splic_suSen54"/>
</dbReference>
<gene>
    <name evidence="4" type="ORF">EUGRSUZ_A02322</name>
</gene>
<dbReference type="FunCoup" id="A0A059DI98">
    <property type="interactions" value="198"/>
</dbReference>